<keyword evidence="3 7" id="KW-0808">Transferase</keyword>
<dbReference type="SUPFAM" id="SSF52777">
    <property type="entry name" value="CoA-dependent acyltransferases"/>
    <property type="match status" value="1"/>
</dbReference>
<dbReference type="EMBL" id="CP043893">
    <property type="protein sequence ID" value="QOI50579.1"/>
    <property type="molecule type" value="Genomic_DNA"/>
</dbReference>
<keyword evidence="5 7" id="KW-0012">Acyltransferase</keyword>
<evidence type="ECO:0000313" key="12">
    <source>
        <dbReference type="Proteomes" id="UP000663255"/>
    </source>
</evidence>
<dbReference type="Pfam" id="PF00198">
    <property type="entry name" value="2-oxoacid_dh"/>
    <property type="match status" value="1"/>
</dbReference>
<evidence type="ECO:0000256" key="5">
    <source>
        <dbReference type="ARBA" id="ARBA00023315"/>
    </source>
</evidence>
<dbReference type="EC" id="2.3.1.-" evidence="7"/>
<evidence type="ECO:0000256" key="7">
    <source>
        <dbReference type="RuleBase" id="RU003423"/>
    </source>
</evidence>
<dbReference type="InterPro" id="IPR004167">
    <property type="entry name" value="PSBD"/>
</dbReference>
<dbReference type="InterPro" id="IPR011053">
    <property type="entry name" value="Single_hybrid_motif"/>
</dbReference>
<comment type="function">
    <text evidence="6">The pyruvate dehydrogenase complex catalyzes the overall conversion of pyruvate to acetyl-CoA and CO(2). It contains multiple copies of three enzymatic components: pyruvate dehydrogenase (E1), dihydrolipoamide acetyltransferase (E2) and lipoamide dehydrogenase (E3).</text>
</comment>
<dbReference type="PANTHER" id="PTHR23151">
    <property type="entry name" value="DIHYDROLIPOAMIDE ACETYL/SUCCINYL-TRANSFERASE-RELATED"/>
    <property type="match status" value="1"/>
</dbReference>
<dbReference type="InterPro" id="IPR003016">
    <property type="entry name" value="2-oxoA_DH_lipoyl-BS"/>
</dbReference>
<evidence type="ECO:0000256" key="8">
    <source>
        <dbReference type="SAM" id="MobiDB-lite"/>
    </source>
</evidence>
<evidence type="ECO:0000256" key="1">
    <source>
        <dbReference type="ARBA" id="ARBA00001938"/>
    </source>
</evidence>
<evidence type="ECO:0000256" key="4">
    <source>
        <dbReference type="ARBA" id="ARBA00022823"/>
    </source>
</evidence>
<reference evidence="11" key="1">
    <citation type="submission" date="2019-09" db="EMBL/GenBank/DDBJ databases">
        <title>Comparative Genomics of Leptospira interrogans Reveals Genome Plasticity - A Common Adaptive Strategy for Survival in Various Hosts.</title>
        <authorList>
            <person name="Ramli S.R."/>
            <person name="Bunk B."/>
            <person name="Goris M."/>
            <person name="Bhuju S."/>
            <person name="Jarek M."/>
            <person name="Sproer C."/>
            <person name="Mustakim S."/>
            <person name="Strommenger B."/>
            <person name="Pessler F."/>
        </authorList>
    </citation>
    <scope>NUCLEOTIDE SEQUENCE</scope>
    <source>
        <strain evidence="11">1489</strain>
    </source>
</reference>
<dbReference type="GO" id="GO:0045254">
    <property type="term" value="C:pyruvate dehydrogenase complex"/>
    <property type="evidence" value="ECO:0007669"/>
    <property type="project" value="InterPro"/>
</dbReference>
<dbReference type="RefSeq" id="WP_001062320.1">
    <property type="nucleotide sequence ID" value="NZ_CP043893.1"/>
</dbReference>
<feature type="region of interest" description="Disordered" evidence="8">
    <location>
        <begin position="94"/>
        <end position="174"/>
    </location>
</feature>
<dbReference type="Gene3D" id="4.10.320.10">
    <property type="entry name" value="E3-binding domain"/>
    <property type="match status" value="1"/>
</dbReference>
<dbReference type="InterPro" id="IPR045257">
    <property type="entry name" value="E2/Pdx1"/>
</dbReference>
<dbReference type="PROSITE" id="PS51826">
    <property type="entry name" value="PSBD"/>
    <property type="match status" value="1"/>
</dbReference>
<dbReference type="Gene3D" id="3.30.559.10">
    <property type="entry name" value="Chloramphenicol acetyltransferase-like domain"/>
    <property type="match status" value="1"/>
</dbReference>
<feature type="compositionally biased region" description="Low complexity" evidence="8">
    <location>
        <begin position="109"/>
        <end position="126"/>
    </location>
</feature>
<gene>
    <name evidence="11" type="ORF">Lepto1489_09130</name>
</gene>
<feature type="domain" description="Lipoyl-binding" evidence="9">
    <location>
        <begin position="2"/>
        <end position="77"/>
    </location>
</feature>
<sequence length="458" mass="49230">MAKIAEMTQLSPTMAEGKIVRWLKQKGDPVSPGEIIAEVETDKAVMEMEAFETGILLEILAPEGTLLPVGAPVAIIGKQGEDVSALVETAKKSIPAKKESSITQGQAPTSTQNATSQSSTTSGANTVKNLTTKASDASSQNTESNGLTTHEERSLKTQIPFDSEDSPIRSARGGRSIKASPLAKNLALQKGVDLGEVIGSGPGGRIIKRDLLAYQESGSVKKSTFVKRQDRKLEITGMRKTIASRLAHSTSTIPHFYLTLELDATPLDTLRNSYNKDLKLEGSSKISLNDLIIKACSLSLKEVPEVNSSWREDHILEHGRIDIGVAVSIEGGLITPYIRNADQKSVSEIGREIKELASRARERKLKPAEYTDGTFTVSNLGMFGISSFTAVINEPEAAILAVGALVEKPVLKEGSIVVGKTLNVTLSCDHRVVDGATGARFLSSFRDYTEYPLRLLTG</sequence>
<feature type="domain" description="Peripheral subunit-binding (PSBD)" evidence="10">
    <location>
        <begin position="178"/>
        <end position="215"/>
    </location>
</feature>
<dbReference type="PROSITE" id="PS00189">
    <property type="entry name" value="LIPOYL"/>
    <property type="match status" value="1"/>
</dbReference>
<dbReference type="FunFam" id="3.30.559.10:FF:000007">
    <property type="entry name" value="Dihydrolipoamide acetyltransferase component of pyruvate dehydrogenase complex"/>
    <property type="match status" value="1"/>
</dbReference>
<dbReference type="Proteomes" id="UP000663255">
    <property type="component" value="Chromosome 1"/>
</dbReference>
<evidence type="ECO:0000256" key="6">
    <source>
        <dbReference type="ARBA" id="ARBA00025211"/>
    </source>
</evidence>
<organism evidence="11 12">
    <name type="scientific">Leptospira interrogans serovar Bataviae</name>
    <dbReference type="NCBI Taxonomy" id="312175"/>
    <lineage>
        <taxon>Bacteria</taxon>
        <taxon>Pseudomonadati</taxon>
        <taxon>Spirochaetota</taxon>
        <taxon>Spirochaetia</taxon>
        <taxon>Leptospirales</taxon>
        <taxon>Leptospiraceae</taxon>
        <taxon>Leptospira</taxon>
    </lineage>
</organism>
<dbReference type="FunFam" id="2.40.50.100:FF:000010">
    <property type="entry name" value="Acetyltransferase component of pyruvate dehydrogenase complex"/>
    <property type="match status" value="1"/>
</dbReference>
<name>A0AAP9WJ91_LEPIR</name>
<protein>
    <recommendedName>
        <fullName evidence="7">Dihydrolipoamide acetyltransferase component of pyruvate dehydrogenase complex</fullName>
        <ecNumber evidence="7">2.3.1.-</ecNumber>
    </recommendedName>
</protein>
<dbReference type="PROSITE" id="PS50968">
    <property type="entry name" value="BIOTINYL_LIPOYL"/>
    <property type="match status" value="1"/>
</dbReference>
<dbReference type="Pfam" id="PF00364">
    <property type="entry name" value="Biotin_lipoyl"/>
    <property type="match status" value="1"/>
</dbReference>
<dbReference type="InterPro" id="IPR000089">
    <property type="entry name" value="Biotin_lipoyl"/>
</dbReference>
<evidence type="ECO:0000256" key="3">
    <source>
        <dbReference type="ARBA" id="ARBA00022679"/>
    </source>
</evidence>
<dbReference type="GO" id="GO:0016746">
    <property type="term" value="F:acyltransferase activity"/>
    <property type="evidence" value="ECO:0007669"/>
    <property type="project" value="UniProtKB-KW"/>
</dbReference>
<dbReference type="CDD" id="cd06849">
    <property type="entry name" value="lipoyl_domain"/>
    <property type="match status" value="1"/>
</dbReference>
<evidence type="ECO:0000256" key="2">
    <source>
        <dbReference type="ARBA" id="ARBA00007317"/>
    </source>
</evidence>
<proteinExistence type="inferred from homology"/>
<comment type="similarity">
    <text evidence="2 7">Belongs to the 2-oxoacid dehydrogenase family.</text>
</comment>
<evidence type="ECO:0000313" key="11">
    <source>
        <dbReference type="EMBL" id="QOI50579.1"/>
    </source>
</evidence>
<evidence type="ECO:0000259" key="10">
    <source>
        <dbReference type="PROSITE" id="PS51826"/>
    </source>
</evidence>
<comment type="cofactor">
    <cofactor evidence="1 7">
        <name>(R)-lipoate</name>
        <dbReference type="ChEBI" id="CHEBI:83088"/>
    </cofactor>
</comment>
<dbReference type="SUPFAM" id="SSF51230">
    <property type="entry name" value="Single hybrid motif"/>
    <property type="match status" value="1"/>
</dbReference>
<dbReference type="PANTHER" id="PTHR23151:SF90">
    <property type="entry name" value="DIHYDROLIPOYLLYSINE-RESIDUE ACETYLTRANSFERASE COMPONENT OF PYRUVATE DEHYDROGENASE COMPLEX, MITOCHONDRIAL-RELATED"/>
    <property type="match status" value="1"/>
</dbReference>
<evidence type="ECO:0000259" key="9">
    <source>
        <dbReference type="PROSITE" id="PS50968"/>
    </source>
</evidence>
<dbReference type="InterPro" id="IPR001078">
    <property type="entry name" value="2-oxoacid_DH_actylTfrase"/>
</dbReference>
<dbReference type="AlphaFoldDB" id="A0AAP9WJ91"/>
<dbReference type="InterPro" id="IPR023213">
    <property type="entry name" value="CAT-like_dom_sf"/>
</dbReference>
<feature type="compositionally biased region" description="Polar residues" evidence="8">
    <location>
        <begin position="127"/>
        <end position="148"/>
    </location>
</feature>
<dbReference type="SUPFAM" id="SSF47005">
    <property type="entry name" value="Peripheral subunit-binding domain of 2-oxo acid dehydrogenase complex"/>
    <property type="match status" value="1"/>
</dbReference>
<accession>A0AAP9WJ91</accession>
<dbReference type="InterPro" id="IPR036625">
    <property type="entry name" value="E3-bd_dom_sf"/>
</dbReference>
<dbReference type="GO" id="GO:0006086">
    <property type="term" value="P:pyruvate decarboxylation to acetyl-CoA"/>
    <property type="evidence" value="ECO:0007669"/>
    <property type="project" value="InterPro"/>
</dbReference>
<dbReference type="Gene3D" id="2.40.50.100">
    <property type="match status" value="1"/>
</dbReference>
<keyword evidence="4 7" id="KW-0450">Lipoyl</keyword>
<dbReference type="Pfam" id="PF02817">
    <property type="entry name" value="E3_binding"/>
    <property type="match status" value="1"/>
</dbReference>